<evidence type="ECO:0000256" key="2">
    <source>
        <dbReference type="ARBA" id="ARBA00023004"/>
    </source>
</evidence>
<evidence type="ECO:0000313" key="5">
    <source>
        <dbReference type="EMBL" id="TDX51322.1"/>
    </source>
</evidence>
<proteinExistence type="predicted"/>
<dbReference type="InterPro" id="IPR050340">
    <property type="entry name" value="Cytosolic_Fe-S_CAF"/>
</dbReference>
<dbReference type="RefSeq" id="WP_134116912.1">
    <property type="nucleotide sequence ID" value="NZ_SOEG01000014.1"/>
</dbReference>
<dbReference type="InterPro" id="IPR004108">
    <property type="entry name" value="Fe_hydrogenase_lsu_C"/>
</dbReference>
<accession>A0A4R8H8U4</accession>
<dbReference type="GO" id="GO:0051536">
    <property type="term" value="F:iron-sulfur cluster binding"/>
    <property type="evidence" value="ECO:0007669"/>
    <property type="project" value="UniProtKB-KW"/>
</dbReference>
<dbReference type="InterPro" id="IPR027631">
    <property type="entry name" value="Mono_FeFe_hydrog"/>
</dbReference>
<evidence type="ECO:0000259" key="4">
    <source>
        <dbReference type="PROSITE" id="PS51379"/>
    </source>
</evidence>
<evidence type="ECO:0000256" key="3">
    <source>
        <dbReference type="ARBA" id="ARBA00023014"/>
    </source>
</evidence>
<feature type="domain" description="4Fe-4S ferredoxin-type" evidence="4">
    <location>
        <begin position="138"/>
        <end position="168"/>
    </location>
</feature>
<sequence>MSKNVSEVTKLRRRVFSSISKLAFEDDLEEKIDQLPEKLIPDQGLGYRCCAHKERAIVNQRIKSALGLSAKGNSKDLKSLATEALNLEKIEGHTIGVLDIACDRCPLDKYRVSDACRNCVDHSCINACPKDAIVIVQNRAYIDQNKCIECGLCQKACSYNAILKMSRPCETACGIDAIKADSNRQAKIDYNKCVSCGSCIQACPFGAITYKSDILQTINLLKTEEVIAILAPAFVGQFGPKIKTTQIKKGLKKLGFKEVKEVALGADIVAIEESKEFLNKVPDKQDYLTTSCCPSFLTLIKQEFAELLENSSSTVSPMIALARVLHQEDPEAKVVFVGPCIAKKDEALNETSIDAVLTFEELGSMFVGAGINLANIEEDNEMEGVSDAGRTFARSGGLIKAVEGSVAKIDETREFNTVEAQGLEECMKVLRLSQAKQYKNSFIEGMGCKGGCVGGPATLMNTKVITRQVDQFGEEAHIRQSVDNNDAQTLIEKFGNHIFHR</sequence>
<dbReference type="NCBIfam" id="TIGR04105">
    <property type="entry name" value="FeFe_hydrog_B1"/>
    <property type="match status" value="1"/>
</dbReference>
<dbReference type="Pfam" id="PF02906">
    <property type="entry name" value="Fe_hyd_lg_C"/>
    <property type="match status" value="1"/>
</dbReference>
<protein>
    <submittedName>
        <fullName evidence="5">Ferredoxin hydrogenase large subunit</fullName>
    </submittedName>
</protein>
<dbReference type="EMBL" id="SOEG01000014">
    <property type="protein sequence ID" value="TDX51322.1"/>
    <property type="molecule type" value="Genomic_DNA"/>
</dbReference>
<keyword evidence="1" id="KW-0479">Metal-binding</keyword>
<dbReference type="SUPFAM" id="SSF53920">
    <property type="entry name" value="Fe-only hydrogenase"/>
    <property type="match status" value="1"/>
</dbReference>
<reference evidence="5 6" key="1">
    <citation type="submission" date="2019-03" db="EMBL/GenBank/DDBJ databases">
        <title>Subsurface microbial communities from deep shales in Ohio and West Virginia, USA.</title>
        <authorList>
            <person name="Wrighton K."/>
        </authorList>
    </citation>
    <scope>NUCLEOTIDE SEQUENCE [LARGE SCALE GENOMIC DNA]</scope>
    <source>
        <strain evidence="5 6">MSL 6dP</strain>
    </source>
</reference>
<keyword evidence="6" id="KW-1185">Reference proteome</keyword>
<comment type="caution">
    <text evidence="5">The sequence shown here is derived from an EMBL/GenBank/DDBJ whole genome shotgun (WGS) entry which is preliminary data.</text>
</comment>
<dbReference type="PANTHER" id="PTHR11615">
    <property type="entry name" value="NITRATE, FORMATE, IRON DEHYDROGENASE"/>
    <property type="match status" value="1"/>
</dbReference>
<keyword evidence="3" id="KW-0411">Iron-sulfur</keyword>
<dbReference type="PROSITE" id="PS51379">
    <property type="entry name" value="4FE4S_FER_2"/>
    <property type="match status" value="2"/>
</dbReference>
<dbReference type="GO" id="GO:0046872">
    <property type="term" value="F:metal ion binding"/>
    <property type="evidence" value="ECO:0007669"/>
    <property type="project" value="UniProtKB-KW"/>
</dbReference>
<dbReference type="InterPro" id="IPR009016">
    <property type="entry name" value="Fe_hydrogenase"/>
</dbReference>
<feature type="domain" description="4Fe-4S ferredoxin-type" evidence="4">
    <location>
        <begin position="184"/>
        <end position="213"/>
    </location>
</feature>
<name>A0A4R8H8U4_9FIRM</name>
<dbReference type="Gene3D" id="3.30.70.20">
    <property type="match status" value="2"/>
</dbReference>
<keyword evidence="2" id="KW-0408">Iron</keyword>
<dbReference type="Proteomes" id="UP000295832">
    <property type="component" value="Unassembled WGS sequence"/>
</dbReference>
<dbReference type="AlphaFoldDB" id="A0A4R8H8U4"/>
<dbReference type="SUPFAM" id="SSF54862">
    <property type="entry name" value="4Fe-4S ferredoxins"/>
    <property type="match status" value="1"/>
</dbReference>
<evidence type="ECO:0000313" key="6">
    <source>
        <dbReference type="Proteomes" id="UP000295832"/>
    </source>
</evidence>
<organism evidence="5 6">
    <name type="scientific">Orenia marismortui</name>
    <dbReference type="NCBI Taxonomy" id="46469"/>
    <lineage>
        <taxon>Bacteria</taxon>
        <taxon>Bacillati</taxon>
        <taxon>Bacillota</taxon>
        <taxon>Clostridia</taxon>
        <taxon>Halanaerobiales</taxon>
        <taxon>Halobacteroidaceae</taxon>
        <taxon>Orenia</taxon>
    </lineage>
</organism>
<dbReference type="STRING" id="926561.GCA_000379025_01148"/>
<dbReference type="PROSITE" id="PS00198">
    <property type="entry name" value="4FE4S_FER_1"/>
    <property type="match status" value="1"/>
</dbReference>
<evidence type="ECO:0000256" key="1">
    <source>
        <dbReference type="ARBA" id="ARBA00022723"/>
    </source>
</evidence>
<dbReference type="Pfam" id="PF00037">
    <property type="entry name" value="Fer4"/>
    <property type="match status" value="2"/>
</dbReference>
<gene>
    <name evidence="5" type="ORF">C7959_11477</name>
</gene>
<dbReference type="InterPro" id="IPR017896">
    <property type="entry name" value="4Fe4S_Fe-S-bd"/>
</dbReference>
<dbReference type="Gene3D" id="3.40.950.10">
    <property type="entry name" value="Fe-only Hydrogenase (Larger Subunit), Chain L, domain 3"/>
    <property type="match status" value="1"/>
</dbReference>
<dbReference type="InterPro" id="IPR017900">
    <property type="entry name" value="4Fe4S_Fe_S_CS"/>
</dbReference>